<keyword evidence="2" id="KW-1185">Reference proteome</keyword>
<dbReference type="PANTHER" id="PTHR33710:SF71">
    <property type="entry name" value="ENDONUCLEASE_EXONUCLEASE_PHOSPHATASE DOMAIN-CONTAINING PROTEIN"/>
    <property type="match status" value="1"/>
</dbReference>
<name>A0AAE1T9Y2_9LAMI</name>
<organism evidence="1 2">
    <name type="scientific">Sesamum angolense</name>
    <dbReference type="NCBI Taxonomy" id="2727404"/>
    <lineage>
        <taxon>Eukaryota</taxon>
        <taxon>Viridiplantae</taxon>
        <taxon>Streptophyta</taxon>
        <taxon>Embryophyta</taxon>
        <taxon>Tracheophyta</taxon>
        <taxon>Spermatophyta</taxon>
        <taxon>Magnoliopsida</taxon>
        <taxon>eudicotyledons</taxon>
        <taxon>Gunneridae</taxon>
        <taxon>Pentapetalae</taxon>
        <taxon>asterids</taxon>
        <taxon>lamiids</taxon>
        <taxon>Lamiales</taxon>
        <taxon>Pedaliaceae</taxon>
        <taxon>Sesamum</taxon>
    </lineage>
</organism>
<gene>
    <name evidence="1" type="ORF">Sango_3079000</name>
</gene>
<dbReference type="PANTHER" id="PTHR33710">
    <property type="entry name" value="BNAC02G09200D PROTEIN"/>
    <property type="match status" value="1"/>
</dbReference>
<dbReference type="SUPFAM" id="SSF56219">
    <property type="entry name" value="DNase I-like"/>
    <property type="match status" value="1"/>
</dbReference>
<accession>A0AAE1T9Y2</accession>
<evidence type="ECO:0000313" key="2">
    <source>
        <dbReference type="Proteomes" id="UP001289374"/>
    </source>
</evidence>
<evidence type="ECO:0000313" key="1">
    <source>
        <dbReference type="EMBL" id="KAK4384258.1"/>
    </source>
</evidence>
<proteinExistence type="predicted"/>
<dbReference type="InterPro" id="IPR036691">
    <property type="entry name" value="Endo/exonu/phosph_ase_sf"/>
</dbReference>
<dbReference type="Gene3D" id="3.60.10.10">
    <property type="entry name" value="Endonuclease/exonuclease/phosphatase"/>
    <property type="match status" value="1"/>
</dbReference>
<protein>
    <recommendedName>
        <fullName evidence="3">Endonuclease/exonuclease/phosphatase</fullName>
    </recommendedName>
</protein>
<reference evidence="1" key="1">
    <citation type="submission" date="2020-06" db="EMBL/GenBank/DDBJ databases">
        <authorList>
            <person name="Li T."/>
            <person name="Hu X."/>
            <person name="Zhang T."/>
            <person name="Song X."/>
            <person name="Zhang H."/>
            <person name="Dai N."/>
            <person name="Sheng W."/>
            <person name="Hou X."/>
            <person name="Wei L."/>
        </authorList>
    </citation>
    <scope>NUCLEOTIDE SEQUENCE</scope>
    <source>
        <strain evidence="1">K16</strain>
        <tissue evidence="1">Leaf</tissue>
    </source>
</reference>
<sequence>MSELCGSSADIQLAMTEFRDCILDTRLIHLPVQGERFSWHNCSEGDRSLWKRLDRLTVNDAWQGQWPCSHYHCLNARTSDHSPLVIRGDTVSHTVSMFRFDNYLTMSSEFTTSVQNIWRHQIAGTNMYAVTRKLRALKRSFVHLERRKETCL</sequence>
<evidence type="ECO:0008006" key="3">
    <source>
        <dbReference type="Google" id="ProtNLM"/>
    </source>
</evidence>
<dbReference type="Proteomes" id="UP001289374">
    <property type="component" value="Unassembled WGS sequence"/>
</dbReference>
<dbReference type="EMBL" id="JACGWL010000240">
    <property type="protein sequence ID" value="KAK4384258.1"/>
    <property type="molecule type" value="Genomic_DNA"/>
</dbReference>
<dbReference type="AlphaFoldDB" id="A0AAE1T9Y2"/>
<reference evidence="1" key="2">
    <citation type="journal article" date="2024" name="Plant">
        <title>Genomic evolution and insights into agronomic trait innovations of Sesamum species.</title>
        <authorList>
            <person name="Miao H."/>
            <person name="Wang L."/>
            <person name="Qu L."/>
            <person name="Liu H."/>
            <person name="Sun Y."/>
            <person name="Le M."/>
            <person name="Wang Q."/>
            <person name="Wei S."/>
            <person name="Zheng Y."/>
            <person name="Lin W."/>
            <person name="Duan Y."/>
            <person name="Cao H."/>
            <person name="Xiong S."/>
            <person name="Wang X."/>
            <person name="Wei L."/>
            <person name="Li C."/>
            <person name="Ma Q."/>
            <person name="Ju M."/>
            <person name="Zhao R."/>
            <person name="Li G."/>
            <person name="Mu C."/>
            <person name="Tian Q."/>
            <person name="Mei H."/>
            <person name="Zhang T."/>
            <person name="Gao T."/>
            <person name="Zhang H."/>
        </authorList>
    </citation>
    <scope>NUCLEOTIDE SEQUENCE</scope>
    <source>
        <strain evidence="1">K16</strain>
    </source>
</reference>
<comment type="caution">
    <text evidence="1">The sequence shown here is derived from an EMBL/GenBank/DDBJ whole genome shotgun (WGS) entry which is preliminary data.</text>
</comment>